<reference evidence="1 2" key="1">
    <citation type="submission" date="2020-07" db="EMBL/GenBank/DDBJ databases">
        <authorList>
            <person name="Feng X."/>
        </authorList>
    </citation>
    <scope>NUCLEOTIDE SEQUENCE [LARGE SCALE GENOMIC DNA]</scope>
    <source>
        <strain evidence="1 2">JCM23202</strain>
    </source>
</reference>
<evidence type="ECO:0000313" key="2">
    <source>
        <dbReference type="Proteomes" id="UP000526501"/>
    </source>
</evidence>
<accession>A0A7X1BC13</accession>
<gene>
    <name evidence="1" type="ORF">H5P27_19120</name>
</gene>
<proteinExistence type="predicted"/>
<comment type="caution">
    <text evidence="1">The sequence shown here is derived from an EMBL/GenBank/DDBJ whole genome shotgun (WGS) entry which is preliminary data.</text>
</comment>
<keyword evidence="2" id="KW-1185">Reference proteome</keyword>
<sequence>MDFVRWGRPMNEPTTIAVLNAPSLYRELLSIAEAKRSSNREFRIIEIQATADLKGVDLVFFGTGTQTRWNELIDRAQLESIVTVSDQTGFMDAGGLIEFSIHKNRLRFSLNLESTETYGVDLSSKLIQLSAR</sequence>
<dbReference type="AlphaFoldDB" id="A0A7X1BC13"/>
<protein>
    <submittedName>
        <fullName evidence="1">YfiR family protein</fullName>
    </submittedName>
</protein>
<dbReference type="Proteomes" id="UP000526501">
    <property type="component" value="Unassembled WGS sequence"/>
</dbReference>
<organism evidence="1 2">
    <name type="scientific">Pelagicoccus albus</name>
    <dbReference type="NCBI Taxonomy" id="415222"/>
    <lineage>
        <taxon>Bacteria</taxon>
        <taxon>Pseudomonadati</taxon>
        <taxon>Verrucomicrobiota</taxon>
        <taxon>Opitutia</taxon>
        <taxon>Puniceicoccales</taxon>
        <taxon>Pelagicoccaceae</taxon>
        <taxon>Pelagicoccus</taxon>
    </lineage>
</organism>
<name>A0A7X1BC13_9BACT</name>
<dbReference type="Pfam" id="PF13689">
    <property type="entry name" value="DUF4154"/>
    <property type="match status" value="1"/>
</dbReference>
<dbReference type="EMBL" id="JACHVC010000013">
    <property type="protein sequence ID" value="MBC2608175.1"/>
    <property type="molecule type" value="Genomic_DNA"/>
</dbReference>
<evidence type="ECO:0000313" key="1">
    <source>
        <dbReference type="EMBL" id="MBC2608175.1"/>
    </source>
</evidence>
<dbReference type="InterPro" id="IPR025293">
    <property type="entry name" value="YfiR/HmsC-like"/>
</dbReference>